<dbReference type="GeneID" id="96004484"/>
<dbReference type="Proteomes" id="UP000803884">
    <property type="component" value="Unassembled WGS sequence"/>
</dbReference>
<organism evidence="3 4">
    <name type="scientific">Cladosporium halotolerans</name>
    <dbReference type="NCBI Taxonomy" id="1052096"/>
    <lineage>
        <taxon>Eukaryota</taxon>
        <taxon>Fungi</taxon>
        <taxon>Dikarya</taxon>
        <taxon>Ascomycota</taxon>
        <taxon>Pezizomycotina</taxon>
        <taxon>Dothideomycetes</taxon>
        <taxon>Dothideomycetidae</taxon>
        <taxon>Cladosporiales</taxon>
        <taxon>Cladosporiaceae</taxon>
        <taxon>Cladosporium</taxon>
    </lineage>
</organism>
<protein>
    <submittedName>
        <fullName evidence="3">Uncharacterized protein</fullName>
    </submittedName>
</protein>
<evidence type="ECO:0000256" key="1">
    <source>
        <dbReference type="SAM" id="MobiDB-lite"/>
    </source>
</evidence>
<keyword evidence="2" id="KW-0812">Transmembrane</keyword>
<reference evidence="3 4" key="1">
    <citation type="journal article" date="2020" name="Microbiol. Resour. Announc.">
        <title>Draft Genome Sequence of a Cladosporium Species Isolated from the Mesophotic Ascidian Didemnum maculosum.</title>
        <authorList>
            <person name="Gioti A."/>
            <person name="Siaperas R."/>
            <person name="Nikolaivits E."/>
            <person name="Le Goff G."/>
            <person name="Ouazzani J."/>
            <person name="Kotoulas G."/>
            <person name="Topakas E."/>
        </authorList>
    </citation>
    <scope>NUCLEOTIDE SEQUENCE [LARGE SCALE GENOMIC DNA]</scope>
    <source>
        <strain evidence="3 4">TM138-S3</strain>
    </source>
</reference>
<dbReference type="EMBL" id="JAAQHG020000007">
    <property type="protein sequence ID" value="KAL1588345.1"/>
    <property type="molecule type" value="Genomic_DNA"/>
</dbReference>
<evidence type="ECO:0000256" key="2">
    <source>
        <dbReference type="SAM" id="Phobius"/>
    </source>
</evidence>
<comment type="caution">
    <text evidence="3">The sequence shown here is derived from an EMBL/GenBank/DDBJ whole genome shotgun (WGS) entry which is preliminary data.</text>
</comment>
<keyword evidence="2" id="KW-1133">Transmembrane helix</keyword>
<feature type="transmembrane region" description="Helical" evidence="2">
    <location>
        <begin position="148"/>
        <end position="174"/>
    </location>
</feature>
<dbReference type="RefSeq" id="XP_069231450.1">
    <property type="nucleotide sequence ID" value="XM_069371646.1"/>
</dbReference>
<sequence length="345" mass="37953">MLSQPSNYLGATIFWLYIILALVFTSITAWTLLSLSASKRPKKRQSSGQVFIFSALAVLSFATLSRNMLEVLIQSFNQWSIGLQPIPPNELPLRIWQWSTRSTLFRDFGEAIVSDSARFIWVQSALLATLSMFFYMGTEGRHREVPRLWAFFCLGQILPISFAQNLFYIALVFSPVKADQIHFNKSAAVGSAGFYCLCLACAQLVAGTDRLIPLILAARAALMTPLFLKAGHIGAGEKPTIDRATSKEVQRVILKAALIMSGMKAYQAVQEGWDLGMLFLALRDHPAVTALGYDFLLSAASFAIWTLMGPKDKPTAGNATATSTRVAEGKSTGRTQRVSGRRGRT</sequence>
<keyword evidence="2" id="KW-0472">Membrane</keyword>
<evidence type="ECO:0000313" key="3">
    <source>
        <dbReference type="EMBL" id="KAL1588345.1"/>
    </source>
</evidence>
<feature type="transmembrane region" description="Helical" evidence="2">
    <location>
        <begin position="12"/>
        <end position="38"/>
    </location>
</feature>
<name>A0AB34KU23_9PEZI</name>
<feature type="transmembrane region" description="Helical" evidence="2">
    <location>
        <begin position="289"/>
        <end position="308"/>
    </location>
</feature>
<gene>
    <name evidence="3" type="ORF">WHR41_03040</name>
</gene>
<keyword evidence="4" id="KW-1185">Reference proteome</keyword>
<evidence type="ECO:0000313" key="4">
    <source>
        <dbReference type="Proteomes" id="UP000803884"/>
    </source>
</evidence>
<feature type="transmembrane region" description="Helical" evidence="2">
    <location>
        <begin position="186"/>
        <end position="206"/>
    </location>
</feature>
<feature type="transmembrane region" description="Helical" evidence="2">
    <location>
        <begin position="50"/>
        <end position="69"/>
    </location>
</feature>
<accession>A0AB34KU23</accession>
<proteinExistence type="predicted"/>
<dbReference type="AlphaFoldDB" id="A0AB34KU23"/>
<feature type="region of interest" description="Disordered" evidence="1">
    <location>
        <begin position="314"/>
        <end position="345"/>
    </location>
</feature>
<feature type="transmembrane region" description="Helical" evidence="2">
    <location>
        <begin position="119"/>
        <end position="136"/>
    </location>
</feature>